<keyword evidence="6" id="KW-1185">Reference proteome</keyword>
<dbReference type="CDD" id="cd02440">
    <property type="entry name" value="AdoMet_MTases"/>
    <property type="match status" value="1"/>
</dbReference>
<dbReference type="InterPro" id="IPR029063">
    <property type="entry name" value="SAM-dependent_MTases_sf"/>
</dbReference>
<protein>
    <recommendedName>
        <fullName evidence="4">Methyltransferase type 11 domain-containing protein</fullName>
    </recommendedName>
</protein>
<proteinExistence type="inferred from homology"/>
<dbReference type="eggNOG" id="KOG3010">
    <property type="taxonomic scope" value="Eukaryota"/>
</dbReference>
<dbReference type="EMBL" id="AOGT01001351">
    <property type="protein sequence ID" value="EMG47858.1"/>
    <property type="molecule type" value="Genomic_DNA"/>
</dbReference>
<comment type="similarity">
    <text evidence="1">Belongs to the methyltransferase superfamily.</text>
</comment>
<dbReference type="AlphaFoldDB" id="M3J6Z9"/>
<dbReference type="InterPro" id="IPR013216">
    <property type="entry name" value="Methyltransf_11"/>
</dbReference>
<reference evidence="5 6" key="1">
    <citation type="submission" date="2013-02" db="EMBL/GenBank/DDBJ databases">
        <title>Genome sequence of Candida maltosa Xu316, a potential industrial strain for xylitol and ethanol production.</title>
        <authorList>
            <person name="Yu J."/>
            <person name="Wang Q."/>
            <person name="Geng X."/>
            <person name="Bao W."/>
            <person name="He P."/>
            <person name="Cai J."/>
        </authorList>
    </citation>
    <scope>NUCLEOTIDE SEQUENCE [LARGE SCALE GENOMIC DNA]</scope>
    <source>
        <strain evidence="6">Xu316</strain>
    </source>
</reference>
<dbReference type="HOGENOM" id="CLU_049344_1_2_1"/>
<evidence type="ECO:0000256" key="1">
    <source>
        <dbReference type="ARBA" id="ARBA00008361"/>
    </source>
</evidence>
<dbReference type="Pfam" id="PF08241">
    <property type="entry name" value="Methyltransf_11"/>
    <property type="match status" value="1"/>
</dbReference>
<dbReference type="GO" id="GO:0008757">
    <property type="term" value="F:S-adenosylmethionine-dependent methyltransferase activity"/>
    <property type="evidence" value="ECO:0007669"/>
    <property type="project" value="InterPro"/>
</dbReference>
<evidence type="ECO:0000259" key="4">
    <source>
        <dbReference type="Pfam" id="PF08241"/>
    </source>
</evidence>
<dbReference type="GO" id="GO:0032259">
    <property type="term" value="P:methylation"/>
    <property type="evidence" value="ECO:0007669"/>
    <property type="project" value="UniProtKB-KW"/>
</dbReference>
<sequence length="299" mass="34592">MATYSESNFNSQHYDDSRPNYPAQFYDELMKYHQKKGQTELAVDIGCGSGFVTFKLGDYFDKVIGTDPSTTMIAQCNSQQTSPSIEFKIGTAEQQPDSIRPDSVDLITGAECCHWVQHDAFFKESARVLKPNGTLAYWFYKDPVFIGHPKANEIYTNYTYNSSFDTDPDSGFEKYMGPYYQQPGHDYLRTLMKEIEVPTDLFYDVVRHEYISERDGVPKISEDPFATKTPLFIKKTITMKWFLDYVKSWSAYHNFMTANGGEYDVAEKFVAELKEAMNWNDDTKIDVIWDTVYTFARKK</sequence>
<evidence type="ECO:0000313" key="5">
    <source>
        <dbReference type="EMBL" id="EMG47858.1"/>
    </source>
</evidence>
<evidence type="ECO:0000313" key="6">
    <source>
        <dbReference type="Proteomes" id="UP000011777"/>
    </source>
</evidence>
<comment type="caution">
    <text evidence="5">The sequence shown here is derived from an EMBL/GenBank/DDBJ whole genome shotgun (WGS) entry which is preliminary data.</text>
</comment>
<accession>M3J6Z9</accession>
<dbReference type="PANTHER" id="PTHR44942:SF4">
    <property type="entry name" value="METHYLTRANSFERASE TYPE 11 DOMAIN-CONTAINING PROTEIN"/>
    <property type="match status" value="1"/>
</dbReference>
<keyword evidence="3" id="KW-0808">Transferase</keyword>
<dbReference type="SUPFAM" id="SSF53335">
    <property type="entry name" value="S-adenosyl-L-methionine-dependent methyltransferases"/>
    <property type="match status" value="1"/>
</dbReference>
<organism evidence="5 6">
    <name type="scientific">Candida maltosa (strain Xu316)</name>
    <name type="common">Yeast</name>
    <dbReference type="NCBI Taxonomy" id="1245528"/>
    <lineage>
        <taxon>Eukaryota</taxon>
        <taxon>Fungi</taxon>
        <taxon>Dikarya</taxon>
        <taxon>Ascomycota</taxon>
        <taxon>Saccharomycotina</taxon>
        <taxon>Pichiomycetes</taxon>
        <taxon>Debaryomycetaceae</taxon>
        <taxon>Candida/Lodderomyces clade</taxon>
        <taxon>Candida</taxon>
    </lineage>
</organism>
<evidence type="ECO:0000256" key="3">
    <source>
        <dbReference type="ARBA" id="ARBA00022679"/>
    </source>
</evidence>
<dbReference type="OMA" id="RTWSAYH"/>
<dbReference type="STRING" id="1245528.M3J6Z9"/>
<feature type="domain" description="Methyltransferase type 11" evidence="4">
    <location>
        <begin position="43"/>
        <end position="136"/>
    </location>
</feature>
<dbReference type="Gene3D" id="3.40.50.150">
    <property type="entry name" value="Vaccinia Virus protein VP39"/>
    <property type="match status" value="1"/>
</dbReference>
<dbReference type="InterPro" id="IPR051052">
    <property type="entry name" value="Diverse_substrate_MTase"/>
</dbReference>
<dbReference type="PANTHER" id="PTHR44942">
    <property type="entry name" value="METHYLTRANSF_11 DOMAIN-CONTAINING PROTEIN"/>
    <property type="match status" value="1"/>
</dbReference>
<evidence type="ECO:0000256" key="2">
    <source>
        <dbReference type="ARBA" id="ARBA00022603"/>
    </source>
</evidence>
<keyword evidence="2" id="KW-0489">Methyltransferase</keyword>
<dbReference type="OrthoDB" id="10027013at2759"/>
<gene>
    <name evidence="5" type="ORF">G210_1690</name>
</gene>
<dbReference type="Proteomes" id="UP000011777">
    <property type="component" value="Unassembled WGS sequence"/>
</dbReference>
<name>M3J6Z9_CANMX</name>